<gene>
    <name evidence="1" type="ORF">UFOVP116_103</name>
</gene>
<accession>A0A6J5L5V3</accession>
<dbReference type="Gene3D" id="3.40.50.1820">
    <property type="entry name" value="alpha/beta hydrolase"/>
    <property type="match status" value="1"/>
</dbReference>
<dbReference type="InterPro" id="IPR029058">
    <property type="entry name" value="AB_hydrolase_fold"/>
</dbReference>
<evidence type="ECO:0008006" key="2">
    <source>
        <dbReference type="Google" id="ProtNLM"/>
    </source>
</evidence>
<name>A0A6J5L5V3_9CAUD</name>
<dbReference type="PANTHER" id="PTHR42044">
    <property type="entry name" value="DUF676 DOMAIN-CONTAINING PROTEIN-RELATED"/>
    <property type="match status" value="1"/>
</dbReference>
<dbReference type="PANTHER" id="PTHR42044:SF2">
    <property type="entry name" value="DUF676 DOMAIN-CONTAINING PROTEIN"/>
    <property type="match status" value="1"/>
</dbReference>
<dbReference type="EMBL" id="LR796237">
    <property type="protein sequence ID" value="CAB4129751.1"/>
    <property type="molecule type" value="Genomic_DNA"/>
</dbReference>
<dbReference type="SUPFAM" id="SSF53474">
    <property type="entry name" value="alpha/beta-Hydrolases"/>
    <property type="match status" value="1"/>
</dbReference>
<evidence type="ECO:0000313" key="1">
    <source>
        <dbReference type="EMBL" id="CAB4129751.1"/>
    </source>
</evidence>
<sequence>MPAKAGNALLLFSWRIEMKLNKKAVFNKVVKDGKIVARESRYALGVVIPNKTDVSKHDETELLRSINIAKFVSEAIFGFGPPAQIGKEVKVSNRRIQDDATWFFINGICTTEELLESNCKYLSKIFGRTIIGIHNPTNGIISDLMECTISRVNEESSEKISIVAADRIKAELELGKNVKLIGHSQGGIIVRNVLRKLKEDNAPVAGRLEVFTFSSAASDECEIEGVVQEHFMNEFDYVARIGLGAPEYHPRKLWERKGGTGHFLNKNYLTAFARGEFCNAESKLYGYMRKKDKASVVEKKVKEEVKV</sequence>
<proteinExistence type="predicted"/>
<protein>
    <recommendedName>
        <fullName evidence="2">DUF676 domain-containing protein</fullName>
    </recommendedName>
</protein>
<organism evidence="1">
    <name type="scientific">uncultured Caudovirales phage</name>
    <dbReference type="NCBI Taxonomy" id="2100421"/>
    <lineage>
        <taxon>Viruses</taxon>
        <taxon>Duplodnaviria</taxon>
        <taxon>Heunggongvirae</taxon>
        <taxon>Uroviricota</taxon>
        <taxon>Caudoviricetes</taxon>
        <taxon>Peduoviridae</taxon>
        <taxon>Maltschvirus</taxon>
        <taxon>Maltschvirus maltsch</taxon>
    </lineage>
</organism>
<reference evidence="1" key="1">
    <citation type="submission" date="2020-04" db="EMBL/GenBank/DDBJ databases">
        <authorList>
            <person name="Chiriac C."/>
            <person name="Salcher M."/>
            <person name="Ghai R."/>
            <person name="Kavagutti S V."/>
        </authorList>
    </citation>
    <scope>NUCLEOTIDE SEQUENCE</scope>
</reference>